<accession>A0ABZ0UK52</accession>
<feature type="transmembrane region" description="Helical" evidence="1">
    <location>
        <begin position="7"/>
        <end position="30"/>
    </location>
</feature>
<keyword evidence="3" id="KW-1185">Reference proteome</keyword>
<keyword evidence="1" id="KW-0472">Membrane</keyword>
<sequence length="49" mass="5760">MRQSHFLHSVFISLFSLLLAIFILASYLSYGNTPNLLYYWCNNKVAFNQ</sequence>
<dbReference type="Proteomes" id="UP001327219">
    <property type="component" value="Chromosome"/>
</dbReference>
<name>A0ABZ0UK52_9RICK</name>
<gene>
    <name evidence="2" type="ORF">Bandiella_00592</name>
</gene>
<proteinExistence type="predicted"/>
<protein>
    <submittedName>
        <fullName evidence="2">Uncharacterized protein</fullName>
    </submittedName>
</protein>
<evidence type="ECO:0000313" key="3">
    <source>
        <dbReference type="Proteomes" id="UP001327219"/>
    </source>
</evidence>
<evidence type="ECO:0000256" key="1">
    <source>
        <dbReference type="SAM" id="Phobius"/>
    </source>
</evidence>
<reference evidence="2 3" key="1">
    <citation type="submission" date="2022-11" db="EMBL/GenBank/DDBJ databases">
        <title>Host association and intracellularity evolved multiple times independently in the Rickettsiales.</title>
        <authorList>
            <person name="Castelli M."/>
            <person name="Nardi T."/>
            <person name="Gammuto L."/>
            <person name="Bellinzona G."/>
            <person name="Sabaneyeva E."/>
            <person name="Potekhin A."/>
            <person name="Serra V."/>
            <person name="Petroni G."/>
            <person name="Sassera D."/>
        </authorList>
    </citation>
    <scope>NUCLEOTIDE SEQUENCE [LARGE SCALE GENOMIC DNA]</scope>
    <source>
        <strain evidence="2 3">NDG2</strain>
    </source>
</reference>
<dbReference type="EMBL" id="CP110820">
    <property type="protein sequence ID" value="WPX96476.1"/>
    <property type="molecule type" value="Genomic_DNA"/>
</dbReference>
<keyword evidence="1" id="KW-1133">Transmembrane helix</keyword>
<keyword evidence="1" id="KW-0812">Transmembrane</keyword>
<organism evidence="2 3">
    <name type="scientific">Candidatus Bandiella euplotis</name>
    <dbReference type="NCBI Taxonomy" id="1664265"/>
    <lineage>
        <taxon>Bacteria</taxon>
        <taxon>Pseudomonadati</taxon>
        <taxon>Pseudomonadota</taxon>
        <taxon>Alphaproteobacteria</taxon>
        <taxon>Rickettsiales</taxon>
        <taxon>Candidatus Midichloriaceae</taxon>
        <taxon>Candidatus Bandiella</taxon>
    </lineage>
</organism>
<evidence type="ECO:0000313" key="2">
    <source>
        <dbReference type="EMBL" id="WPX96476.1"/>
    </source>
</evidence>